<evidence type="ECO:0000313" key="3">
    <source>
        <dbReference type="Proteomes" id="UP001165063"/>
    </source>
</evidence>
<dbReference type="Pfam" id="PF00651">
    <property type="entry name" value="BTB"/>
    <property type="match status" value="1"/>
</dbReference>
<dbReference type="AlphaFoldDB" id="A0A9W7DKS6"/>
<dbReference type="Proteomes" id="UP001165063">
    <property type="component" value="Unassembled WGS sequence"/>
</dbReference>
<proteinExistence type="predicted"/>
<name>A0A9W7DKS6_AMBMO</name>
<feature type="domain" description="BTB" evidence="1">
    <location>
        <begin position="24"/>
        <end position="91"/>
    </location>
</feature>
<protein>
    <submittedName>
        <fullName evidence="2">Unnamed protein product</fullName>
    </submittedName>
</protein>
<dbReference type="PROSITE" id="PS50097">
    <property type="entry name" value="BTB"/>
    <property type="match status" value="1"/>
</dbReference>
<reference evidence="2" key="1">
    <citation type="submission" date="2023-04" db="EMBL/GenBank/DDBJ databases">
        <title>Ambrosiozyma monospora NBRC 1965.</title>
        <authorList>
            <person name="Ichikawa N."/>
            <person name="Sato H."/>
            <person name="Tonouchi N."/>
        </authorList>
    </citation>
    <scope>NUCLEOTIDE SEQUENCE</scope>
    <source>
        <strain evidence="2">NBRC 1965</strain>
    </source>
</reference>
<sequence length="494" mass="56432">MSPITKSAFISYLSDELLTKGMLSDVQIQAFGTTYKLHRDLISRSPFFKALINWDTEDESQNGKKSLVFNVETDDPLITKESFGLMLKRLYGCEDCSKEKEIPLNMIATAFFFQLDDIKDSIIDNQMVGSTTTKLAVATLKMLDSREYGEFGDKLSHKFTNYLYDNGWQAGYEAWAGIPANLIFDIINADEFFVPNEFERIMFAVKLLQHLDLSEKNLELVIEKFKNNFNFFTLTYDQNMELLKVKLKNGKPIFDQPALSKVTLLTAFMQNCTLLDRSSPIPANSENLPEGIYFKKYFPLEVTKGSLDLGSNADDISETIVPPLRFSIALSNPSKKLSFGQEYCRQFSYCGSFWRCSLSNFQRKEKSLKFVIQRLPVSTGQSSQSGQFFSSKIPPVREELLDCKAPDIPLSNESFEIGPSFLDWRDDVSIYYKIGFSSDEKMDSRYIYSEKPRKLKDFSTFSILIDMLSCFGLDCDTNWSHEKAMKATIMIGVI</sequence>
<dbReference type="SUPFAM" id="SSF54695">
    <property type="entry name" value="POZ domain"/>
    <property type="match status" value="1"/>
</dbReference>
<comment type="caution">
    <text evidence="2">The sequence shown here is derived from an EMBL/GenBank/DDBJ whole genome shotgun (WGS) entry which is preliminary data.</text>
</comment>
<dbReference type="PANTHER" id="PTHR47369">
    <property type="entry name" value="BTB/POZ DOMAIN-CONTAINING PROTEIN"/>
    <property type="match status" value="1"/>
</dbReference>
<accession>A0A9W7DKS6</accession>
<dbReference type="EMBL" id="BSXU01007562">
    <property type="protein sequence ID" value="GMG56416.1"/>
    <property type="molecule type" value="Genomic_DNA"/>
</dbReference>
<dbReference type="InterPro" id="IPR000210">
    <property type="entry name" value="BTB/POZ_dom"/>
</dbReference>
<evidence type="ECO:0000259" key="1">
    <source>
        <dbReference type="PROSITE" id="PS50097"/>
    </source>
</evidence>
<organism evidence="2 3">
    <name type="scientific">Ambrosiozyma monospora</name>
    <name type="common">Yeast</name>
    <name type="synonym">Endomycopsis monosporus</name>
    <dbReference type="NCBI Taxonomy" id="43982"/>
    <lineage>
        <taxon>Eukaryota</taxon>
        <taxon>Fungi</taxon>
        <taxon>Dikarya</taxon>
        <taxon>Ascomycota</taxon>
        <taxon>Saccharomycotina</taxon>
        <taxon>Pichiomycetes</taxon>
        <taxon>Pichiales</taxon>
        <taxon>Pichiaceae</taxon>
        <taxon>Ambrosiozyma</taxon>
    </lineage>
</organism>
<dbReference type="OrthoDB" id="6359943at2759"/>
<dbReference type="Gene3D" id="3.30.710.10">
    <property type="entry name" value="Potassium Channel Kv1.1, Chain A"/>
    <property type="match status" value="1"/>
</dbReference>
<dbReference type="InterPro" id="IPR011333">
    <property type="entry name" value="SKP1/BTB/POZ_sf"/>
</dbReference>
<dbReference type="PANTHER" id="PTHR47369:SF1">
    <property type="entry name" value="BTB_POZ DOMAIN-CONTAINING PROTEIN"/>
    <property type="match status" value="1"/>
</dbReference>
<keyword evidence="3" id="KW-1185">Reference proteome</keyword>
<gene>
    <name evidence="2" type="ORF">Amon01_000848300</name>
</gene>
<evidence type="ECO:0000313" key="2">
    <source>
        <dbReference type="EMBL" id="GMG56416.1"/>
    </source>
</evidence>